<dbReference type="GO" id="GO:0016757">
    <property type="term" value="F:glycosyltransferase activity"/>
    <property type="evidence" value="ECO:0007669"/>
    <property type="project" value="TreeGrafter"/>
</dbReference>
<gene>
    <name evidence="2" type="ORF">BDD43_5755</name>
</gene>
<keyword evidence="1 2" id="KW-0808">Transferase</keyword>
<sequence>MEHKLITGRDIIVVGQQAWDTEIGSNCKNIALEFSKHNRVLYVNSPLDIKTMMTNKDDLKIKKRLSVIKKKQNGLEQIGDNLWTYYPDITIASINFIKPTSLFNIFNRINNKRFAASVKKAINQLNFKNFILFNDSEMFKAFYLKDFLLPDVSIYYSRDYMLGVDYWKKHGTTLEPQLIAKSDLCTANSTYLADYCRQYNPKSYYVGQGCDLSLFNNTEGFEIPQDIRLINNPIIGYVGALQSIRLDMDIIEFIAVKNPDWSIVLVGPEDDEFKAGKLHSIPNIHFLGAKDGNMLPAYINMFNVCINPQLVNQITIGNYPRKIDEYLAMGKPVIATATRAMEIFSEHTYLAKDKEAYVSLIQKALDEDDAGLQQKRKAFAASHTWENNVAEIYQAINTFNQA</sequence>
<dbReference type="PANTHER" id="PTHR46401">
    <property type="entry name" value="GLYCOSYLTRANSFERASE WBBK-RELATED"/>
    <property type="match status" value="1"/>
</dbReference>
<dbReference type="PANTHER" id="PTHR46401:SF2">
    <property type="entry name" value="GLYCOSYLTRANSFERASE WBBK-RELATED"/>
    <property type="match status" value="1"/>
</dbReference>
<reference evidence="2 3" key="1">
    <citation type="submission" date="2018-10" db="EMBL/GenBank/DDBJ databases">
        <title>Genomic Encyclopedia of Archaeal and Bacterial Type Strains, Phase II (KMG-II): from individual species to whole genera.</title>
        <authorList>
            <person name="Goeker M."/>
        </authorList>
    </citation>
    <scope>NUCLEOTIDE SEQUENCE [LARGE SCALE GENOMIC DNA]</scope>
    <source>
        <strain evidence="2 3">DSM 18602</strain>
    </source>
</reference>
<name>A0A495JAQ3_9SPHI</name>
<accession>A0A495JAQ3</accession>
<evidence type="ECO:0000313" key="3">
    <source>
        <dbReference type="Proteomes" id="UP000268007"/>
    </source>
</evidence>
<dbReference type="GO" id="GO:0009103">
    <property type="term" value="P:lipopolysaccharide biosynthetic process"/>
    <property type="evidence" value="ECO:0007669"/>
    <property type="project" value="TreeGrafter"/>
</dbReference>
<evidence type="ECO:0000256" key="1">
    <source>
        <dbReference type="ARBA" id="ARBA00022679"/>
    </source>
</evidence>
<organism evidence="2 3">
    <name type="scientific">Mucilaginibacter gracilis</name>
    <dbReference type="NCBI Taxonomy" id="423350"/>
    <lineage>
        <taxon>Bacteria</taxon>
        <taxon>Pseudomonadati</taxon>
        <taxon>Bacteroidota</taxon>
        <taxon>Sphingobacteriia</taxon>
        <taxon>Sphingobacteriales</taxon>
        <taxon>Sphingobacteriaceae</taxon>
        <taxon>Mucilaginibacter</taxon>
    </lineage>
</organism>
<dbReference type="Gene3D" id="3.40.50.2000">
    <property type="entry name" value="Glycogen Phosphorylase B"/>
    <property type="match status" value="1"/>
</dbReference>
<dbReference type="OrthoDB" id="9816564at2"/>
<dbReference type="EMBL" id="RBKU01000001">
    <property type="protein sequence ID" value="RKR85484.1"/>
    <property type="molecule type" value="Genomic_DNA"/>
</dbReference>
<protein>
    <submittedName>
        <fullName evidence="2">Glycosyltransferase involved in cell wall biosynthesis</fullName>
    </submittedName>
</protein>
<dbReference type="Proteomes" id="UP000268007">
    <property type="component" value="Unassembled WGS sequence"/>
</dbReference>
<dbReference type="SUPFAM" id="SSF53756">
    <property type="entry name" value="UDP-Glycosyltransferase/glycogen phosphorylase"/>
    <property type="match status" value="1"/>
</dbReference>
<dbReference type="Gene3D" id="3.40.50.11010">
    <property type="match status" value="1"/>
</dbReference>
<proteinExistence type="predicted"/>
<comment type="caution">
    <text evidence="2">The sequence shown here is derived from an EMBL/GenBank/DDBJ whole genome shotgun (WGS) entry which is preliminary data.</text>
</comment>
<dbReference type="RefSeq" id="WP_121201529.1">
    <property type="nucleotide sequence ID" value="NZ_RBKU01000001.1"/>
</dbReference>
<evidence type="ECO:0000313" key="2">
    <source>
        <dbReference type="EMBL" id="RKR85484.1"/>
    </source>
</evidence>
<dbReference type="AlphaFoldDB" id="A0A495JAQ3"/>
<keyword evidence="3" id="KW-1185">Reference proteome</keyword>
<dbReference type="Pfam" id="PF13692">
    <property type="entry name" value="Glyco_trans_1_4"/>
    <property type="match status" value="1"/>
</dbReference>